<accession>A0A4Y7SLV3</accession>
<feature type="active site" description="Charge relay system" evidence="5">
    <location>
        <position position="188"/>
    </location>
</feature>
<dbReference type="PIRSF" id="PIRSF001221">
    <property type="entry name" value="Amidase_fungi"/>
    <property type="match status" value="1"/>
</dbReference>
<gene>
    <name evidence="7" type="ORF">FA13DRAFT_1670462</name>
</gene>
<dbReference type="SUPFAM" id="SSF75304">
    <property type="entry name" value="Amidase signature (AS) enzymes"/>
    <property type="match status" value="1"/>
</dbReference>
<protein>
    <recommendedName>
        <fullName evidence="3">amidase</fullName>
        <ecNumber evidence="3">3.5.1.4</ecNumber>
    </recommendedName>
</protein>
<dbReference type="PANTHER" id="PTHR46072:SF11">
    <property type="entry name" value="AMIDASE-RELATED"/>
    <property type="match status" value="1"/>
</dbReference>
<name>A0A4Y7SLV3_COPMI</name>
<feature type="domain" description="Amidase" evidence="6">
    <location>
        <begin position="57"/>
        <end position="558"/>
    </location>
</feature>
<dbReference type="EMBL" id="QPFP01000084">
    <property type="protein sequence ID" value="TEB22867.1"/>
    <property type="molecule type" value="Genomic_DNA"/>
</dbReference>
<comment type="catalytic activity">
    <reaction evidence="1">
        <text>a monocarboxylic acid amide + H2O = a monocarboxylate + NH4(+)</text>
        <dbReference type="Rhea" id="RHEA:12020"/>
        <dbReference type="ChEBI" id="CHEBI:15377"/>
        <dbReference type="ChEBI" id="CHEBI:28938"/>
        <dbReference type="ChEBI" id="CHEBI:35757"/>
        <dbReference type="ChEBI" id="CHEBI:83628"/>
        <dbReference type="EC" id="3.5.1.4"/>
    </reaction>
</comment>
<reference evidence="7 8" key="1">
    <citation type="journal article" date="2019" name="Nat. Ecol. Evol.">
        <title>Megaphylogeny resolves global patterns of mushroom evolution.</title>
        <authorList>
            <person name="Varga T."/>
            <person name="Krizsan K."/>
            <person name="Foldi C."/>
            <person name="Dima B."/>
            <person name="Sanchez-Garcia M."/>
            <person name="Sanchez-Ramirez S."/>
            <person name="Szollosi G.J."/>
            <person name="Szarkandi J.G."/>
            <person name="Papp V."/>
            <person name="Albert L."/>
            <person name="Andreopoulos W."/>
            <person name="Angelini C."/>
            <person name="Antonin V."/>
            <person name="Barry K.W."/>
            <person name="Bougher N.L."/>
            <person name="Buchanan P."/>
            <person name="Buyck B."/>
            <person name="Bense V."/>
            <person name="Catcheside P."/>
            <person name="Chovatia M."/>
            <person name="Cooper J."/>
            <person name="Damon W."/>
            <person name="Desjardin D."/>
            <person name="Finy P."/>
            <person name="Geml J."/>
            <person name="Haridas S."/>
            <person name="Hughes K."/>
            <person name="Justo A."/>
            <person name="Karasinski D."/>
            <person name="Kautmanova I."/>
            <person name="Kiss B."/>
            <person name="Kocsube S."/>
            <person name="Kotiranta H."/>
            <person name="LaButti K.M."/>
            <person name="Lechner B.E."/>
            <person name="Liimatainen K."/>
            <person name="Lipzen A."/>
            <person name="Lukacs Z."/>
            <person name="Mihaltcheva S."/>
            <person name="Morgado L.N."/>
            <person name="Niskanen T."/>
            <person name="Noordeloos M.E."/>
            <person name="Ohm R.A."/>
            <person name="Ortiz-Santana B."/>
            <person name="Ovrebo C."/>
            <person name="Racz N."/>
            <person name="Riley R."/>
            <person name="Savchenko A."/>
            <person name="Shiryaev A."/>
            <person name="Soop K."/>
            <person name="Spirin V."/>
            <person name="Szebenyi C."/>
            <person name="Tomsovsky M."/>
            <person name="Tulloss R.E."/>
            <person name="Uehling J."/>
            <person name="Grigoriev I.V."/>
            <person name="Vagvolgyi C."/>
            <person name="Papp T."/>
            <person name="Martin F.M."/>
            <person name="Miettinen O."/>
            <person name="Hibbett D.S."/>
            <person name="Nagy L.G."/>
        </authorList>
    </citation>
    <scope>NUCLEOTIDE SEQUENCE [LARGE SCALE GENOMIC DNA]</scope>
    <source>
        <strain evidence="7 8">FP101781</strain>
    </source>
</reference>
<dbReference type="EC" id="3.5.1.4" evidence="3"/>
<dbReference type="InterPro" id="IPR023631">
    <property type="entry name" value="Amidase_dom"/>
</dbReference>
<sequence length="587" mass="63155">MWPFVSNASTIEAKRGERDLALAAAGIPPVDTTQYLRASVATEIVARVAAGEWTSSDVLEAYIARAVFAQSKTNCLTEVFFDRARERAKVLDEEYAKTGKLVGPLHGVPVSAKDMFDIEGIDSTIGFSQWSCNPARSNADIICQLLAAGAVPFVKTNVSQAMLSFECSNPLFGRSLSPYDPAFTCGGSSGGEGALLAMNGSALGVGSDAGGSLRAPAAYCGIYSLKPGMGRVSCNGAKGLVGGVEVSATVAGPMGRCVEDLALFSKATFGKSSSLQDVAPLPFREVQLPPKLKFGYYTSGKWISLYQEPRTNLVLDGFIKASPACKRAVLETIEALRQNGHECVEITLPDTATACKLYAGMHSSDGFKTLLGPLGRDQKDSSLFKSTLGPRLPSFVRWLATWVLDKITGDSIFTGMLHVSRKKSVSEYWSLTQQRDEFIKEWQDQVWDEKLGLDGIIAPVHAVPQLPHGGCDRFSALAAGTIIYNVLNLPVGCLPVTRVDPALDSITKEWESEGNHGSKIWEKGIFYGPGKIYDPEVSQGLPIGVQIVGRRWEEEKVLAIMSLVDEILGKERGFGPGAREQLQQATA</sequence>
<evidence type="ECO:0000256" key="3">
    <source>
        <dbReference type="ARBA" id="ARBA00012922"/>
    </source>
</evidence>
<keyword evidence="4" id="KW-0378">Hydrolase</keyword>
<evidence type="ECO:0000313" key="8">
    <source>
        <dbReference type="Proteomes" id="UP000298030"/>
    </source>
</evidence>
<comment type="similarity">
    <text evidence="2">Belongs to the amidase family.</text>
</comment>
<proteinExistence type="inferred from homology"/>
<dbReference type="AlphaFoldDB" id="A0A4Y7SLV3"/>
<dbReference type="Pfam" id="PF01425">
    <property type="entry name" value="Amidase"/>
    <property type="match status" value="1"/>
</dbReference>
<evidence type="ECO:0000256" key="2">
    <source>
        <dbReference type="ARBA" id="ARBA00009199"/>
    </source>
</evidence>
<feature type="active site" description="Acyl-ester intermediate" evidence="5">
    <location>
        <position position="212"/>
    </location>
</feature>
<evidence type="ECO:0000259" key="6">
    <source>
        <dbReference type="Pfam" id="PF01425"/>
    </source>
</evidence>
<keyword evidence="8" id="KW-1185">Reference proteome</keyword>
<evidence type="ECO:0000313" key="7">
    <source>
        <dbReference type="EMBL" id="TEB22867.1"/>
    </source>
</evidence>
<dbReference type="STRING" id="71717.A0A4Y7SLV3"/>
<dbReference type="FunFam" id="3.90.1300.10:FF:000003">
    <property type="entry name" value="Amidase signature enzyme"/>
    <property type="match status" value="1"/>
</dbReference>
<evidence type="ECO:0000256" key="4">
    <source>
        <dbReference type="ARBA" id="ARBA00022801"/>
    </source>
</evidence>
<comment type="caution">
    <text evidence="7">The sequence shown here is derived from an EMBL/GenBank/DDBJ whole genome shotgun (WGS) entry which is preliminary data.</text>
</comment>
<evidence type="ECO:0000256" key="5">
    <source>
        <dbReference type="PIRSR" id="PIRSR001221-1"/>
    </source>
</evidence>
<organism evidence="7 8">
    <name type="scientific">Coprinellus micaceus</name>
    <name type="common">Glistening ink-cap mushroom</name>
    <name type="synonym">Coprinus micaceus</name>
    <dbReference type="NCBI Taxonomy" id="71717"/>
    <lineage>
        <taxon>Eukaryota</taxon>
        <taxon>Fungi</taxon>
        <taxon>Dikarya</taxon>
        <taxon>Basidiomycota</taxon>
        <taxon>Agaricomycotina</taxon>
        <taxon>Agaricomycetes</taxon>
        <taxon>Agaricomycetidae</taxon>
        <taxon>Agaricales</taxon>
        <taxon>Agaricineae</taxon>
        <taxon>Psathyrellaceae</taxon>
        <taxon>Coprinellus</taxon>
    </lineage>
</organism>
<dbReference type="PROSITE" id="PS00571">
    <property type="entry name" value="AMIDASES"/>
    <property type="match status" value="1"/>
</dbReference>
<dbReference type="GO" id="GO:0004040">
    <property type="term" value="F:amidase activity"/>
    <property type="evidence" value="ECO:0007669"/>
    <property type="project" value="UniProtKB-EC"/>
</dbReference>
<dbReference type="Gene3D" id="3.90.1300.10">
    <property type="entry name" value="Amidase signature (AS) domain"/>
    <property type="match status" value="1"/>
</dbReference>
<dbReference type="PANTHER" id="PTHR46072">
    <property type="entry name" value="AMIDASE-RELATED-RELATED"/>
    <property type="match status" value="1"/>
</dbReference>
<dbReference type="OrthoDB" id="6428749at2759"/>
<dbReference type="Proteomes" id="UP000298030">
    <property type="component" value="Unassembled WGS sequence"/>
</dbReference>
<feature type="active site" description="Charge relay system" evidence="5">
    <location>
        <position position="113"/>
    </location>
</feature>
<dbReference type="InterPro" id="IPR036928">
    <property type="entry name" value="AS_sf"/>
</dbReference>
<evidence type="ECO:0000256" key="1">
    <source>
        <dbReference type="ARBA" id="ARBA00001311"/>
    </source>
</evidence>
<dbReference type="InterPro" id="IPR020556">
    <property type="entry name" value="Amidase_CS"/>
</dbReference>